<protein>
    <recommendedName>
        <fullName evidence="6">NAC domain-containing protein</fullName>
    </recommendedName>
</protein>
<sequence>MARAPYGFHFQPTDQQIVRLFLYKMAVKNQLLAPPYSEYVHEEDLFGIKGPWELWEEYGGDQDLYFFCELKRLNLADLHVRRIDRKIRGGTWREGDLNRHNTSSNNRCFKFNRAQTVLLPVMTEVVDPEFQNLHRAAELRQMTVIGSAGGVVEETETASSRIEGEVKEESMTEGGSASKQRRQSLKAKWHRMRAKNCKTTDAKIDEVQFENEEGNYQNVNKHTEQTDELDTISINEAQREFNKLFADEIIKLDATFQKHIIGIDTVMSEELFDEFKKANSIAEKRYITFKEMMAQPMDESNRECLILGQTIKMLNSKVEKLLRIVEINKKNCNALDTEMSKMQTKTNANNLKIRKQSVTERKEKTRTLIRNKPKKKETKKITKGETKSKCPSNTRAYKSLDQDYFWFMPKTGSMATGLVVLRSDISSLFVNGPINAKLIDAFFYVVSENEMKERKEQNLYLSSYIFNDVEIQRPKNDDEYFDQRLKTILEENVDKNKSVENLRENEVGEESQNFVGESHDDKIGGYVEKDVNDESHDQENGDDLEENVGDESQDHENGGDVDLNVDDDHIGVEENIESFEPIFHLNIYDPIVWDGLNTEMRDLLVEEGPIQETNLTYPKDKLSRKFSSYYYDRKL</sequence>
<reference evidence="8" key="2">
    <citation type="submission" date="2019-10" db="EMBL/GenBank/DDBJ databases">
        <title>A de novo genome assembly of a pear dwarfing rootstock.</title>
        <authorList>
            <person name="Wang F."/>
            <person name="Wang J."/>
            <person name="Li S."/>
            <person name="Zhang Y."/>
            <person name="Fang M."/>
            <person name="Ma L."/>
            <person name="Zhao Y."/>
            <person name="Jiang S."/>
        </authorList>
    </citation>
    <scope>NUCLEOTIDE SEQUENCE [LARGE SCALE GENOMIC DNA]</scope>
</reference>
<feature type="compositionally biased region" description="Acidic residues" evidence="5">
    <location>
        <begin position="540"/>
        <end position="551"/>
    </location>
</feature>
<keyword evidence="1" id="KW-0805">Transcription regulation</keyword>
<evidence type="ECO:0000313" key="7">
    <source>
        <dbReference type="EMBL" id="KAB2614755.1"/>
    </source>
</evidence>
<dbReference type="PROSITE" id="PS51005">
    <property type="entry name" value="NAC"/>
    <property type="match status" value="1"/>
</dbReference>
<feature type="domain" description="NAC" evidence="6">
    <location>
        <begin position="4"/>
        <end position="165"/>
    </location>
</feature>
<dbReference type="OrthoDB" id="1427281at2759"/>
<evidence type="ECO:0000256" key="3">
    <source>
        <dbReference type="ARBA" id="ARBA00023163"/>
    </source>
</evidence>
<keyword evidence="8" id="KW-1185">Reference proteome</keyword>
<feature type="region of interest" description="Disordered" evidence="5">
    <location>
        <begin position="153"/>
        <end position="181"/>
    </location>
</feature>
<evidence type="ECO:0000259" key="6">
    <source>
        <dbReference type="PROSITE" id="PS51005"/>
    </source>
</evidence>
<keyword evidence="2" id="KW-0238">DNA-binding</keyword>
<accession>A0A5N5GGW2</accession>
<evidence type="ECO:0000313" key="8">
    <source>
        <dbReference type="Proteomes" id="UP000327157"/>
    </source>
</evidence>
<dbReference type="InterPro" id="IPR003441">
    <property type="entry name" value="NAC-dom"/>
</dbReference>
<gene>
    <name evidence="7" type="ORF">D8674_021343</name>
</gene>
<dbReference type="AlphaFoldDB" id="A0A5N5GGW2"/>
<keyword evidence="3" id="KW-0804">Transcription</keyword>
<evidence type="ECO:0000256" key="4">
    <source>
        <dbReference type="ARBA" id="ARBA00023242"/>
    </source>
</evidence>
<dbReference type="Proteomes" id="UP000327157">
    <property type="component" value="Chromosome 3"/>
</dbReference>
<comment type="caution">
    <text evidence="7">The sequence shown here is derived from an EMBL/GenBank/DDBJ whole genome shotgun (WGS) entry which is preliminary data.</text>
</comment>
<name>A0A5N5GGW2_9ROSA</name>
<dbReference type="GO" id="GO:0006355">
    <property type="term" value="P:regulation of DNA-templated transcription"/>
    <property type="evidence" value="ECO:0007669"/>
    <property type="project" value="InterPro"/>
</dbReference>
<dbReference type="InterPro" id="IPR036093">
    <property type="entry name" value="NAC_dom_sf"/>
</dbReference>
<keyword evidence="4" id="KW-0539">Nucleus</keyword>
<feature type="region of interest" description="Disordered" evidence="5">
    <location>
        <begin position="372"/>
        <end position="392"/>
    </location>
</feature>
<evidence type="ECO:0000256" key="1">
    <source>
        <dbReference type="ARBA" id="ARBA00023015"/>
    </source>
</evidence>
<feature type="region of interest" description="Disordered" evidence="5">
    <location>
        <begin position="499"/>
        <end position="562"/>
    </location>
</feature>
<dbReference type="SUPFAM" id="SSF101941">
    <property type="entry name" value="NAC domain"/>
    <property type="match status" value="1"/>
</dbReference>
<evidence type="ECO:0000256" key="5">
    <source>
        <dbReference type="SAM" id="MobiDB-lite"/>
    </source>
</evidence>
<organism evidence="7 8">
    <name type="scientific">Pyrus ussuriensis x Pyrus communis</name>
    <dbReference type="NCBI Taxonomy" id="2448454"/>
    <lineage>
        <taxon>Eukaryota</taxon>
        <taxon>Viridiplantae</taxon>
        <taxon>Streptophyta</taxon>
        <taxon>Embryophyta</taxon>
        <taxon>Tracheophyta</taxon>
        <taxon>Spermatophyta</taxon>
        <taxon>Magnoliopsida</taxon>
        <taxon>eudicotyledons</taxon>
        <taxon>Gunneridae</taxon>
        <taxon>Pentapetalae</taxon>
        <taxon>rosids</taxon>
        <taxon>fabids</taxon>
        <taxon>Rosales</taxon>
        <taxon>Rosaceae</taxon>
        <taxon>Amygdaloideae</taxon>
        <taxon>Maleae</taxon>
        <taxon>Pyrus</taxon>
    </lineage>
</organism>
<dbReference type="EMBL" id="SMOL01000402">
    <property type="protein sequence ID" value="KAB2614755.1"/>
    <property type="molecule type" value="Genomic_DNA"/>
</dbReference>
<feature type="compositionally biased region" description="Basic and acidic residues" evidence="5">
    <location>
        <begin position="517"/>
        <end position="539"/>
    </location>
</feature>
<dbReference type="Pfam" id="PF02365">
    <property type="entry name" value="NAM"/>
    <property type="match status" value="1"/>
</dbReference>
<proteinExistence type="predicted"/>
<evidence type="ECO:0000256" key="2">
    <source>
        <dbReference type="ARBA" id="ARBA00023125"/>
    </source>
</evidence>
<reference evidence="7 8" key="3">
    <citation type="submission" date="2019-11" db="EMBL/GenBank/DDBJ databases">
        <title>A de novo genome assembly of a pear dwarfing rootstock.</title>
        <authorList>
            <person name="Wang F."/>
            <person name="Wang J."/>
            <person name="Li S."/>
            <person name="Zhang Y."/>
            <person name="Fang M."/>
            <person name="Ma L."/>
            <person name="Zhao Y."/>
            <person name="Jiang S."/>
        </authorList>
    </citation>
    <scope>NUCLEOTIDE SEQUENCE [LARGE SCALE GENOMIC DNA]</scope>
    <source>
        <strain evidence="7">S2</strain>
        <tissue evidence="7">Leaf</tissue>
    </source>
</reference>
<reference evidence="7 8" key="1">
    <citation type="submission" date="2019-09" db="EMBL/GenBank/DDBJ databases">
        <authorList>
            <person name="Ou C."/>
        </authorList>
    </citation>
    <scope>NUCLEOTIDE SEQUENCE [LARGE SCALE GENOMIC DNA]</scope>
    <source>
        <strain evidence="7">S2</strain>
        <tissue evidence="7">Leaf</tissue>
    </source>
</reference>
<feature type="compositionally biased region" description="Basic and acidic residues" evidence="5">
    <location>
        <begin position="379"/>
        <end position="388"/>
    </location>
</feature>
<dbReference type="GO" id="GO:0003677">
    <property type="term" value="F:DNA binding"/>
    <property type="evidence" value="ECO:0007669"/>
    <property type="project" value="UniProtKB-KW"/>
</dbReference>